<feature type="transmembrane region" description="Helical" evidence="5">
    <location>
        <begin position="12"/>
        <end position="30"/>
    </location>
</feature>
<feature type="transmembrane region" description="Helical" evidence="5">
    <location>
        <begin position="182"/>
        <end position="201"/>
    </location>
</feature>
<dbReference type="OMA" id="MITVIMA"/>
<dbReference type="GO" id="GO:0015297">
    <property type="term" value="F:antiporter activity"/>
    <property type="evidence" value="ECO:0000318"/>
    <property type="project" value="GO_Central"/>
</dbReference>
<feature type="transmembrane region" description="Helical" evidence="5">
    <location>
        <begin position="148"/>
        <end position="170"/>
    </location>
</feature>
<evidence type="ECO:0000259" key="6">
    <source>
        <dbReference type="Pfam" id="PF03151"/>
    </source>
</evidence>
<reference evidence="7" key="2">
    <citation type="journal article" date="2008" name="Genome Biol.">
        <title>Improved genome assembly and evidence-based global gene model set for the chordate Ciona intestinalis: new insight into intron and operon populations.</title>
        <authorList>
            <person name="Satou Y."/>
            <person name="Mineta K."/>
            <person name="Ogasawara M."/>
            <person name="Sasakura Y."/>
            <person name="Shoguchi E."/>
            <person name="Ueno K."/>
            <person name="Yamada L."/>
            <person name="Matsumoto J."/>
            <person name="Wasserscheid J."/>
            <person name="Dewar K."/>
            <person name="Wiley G.B."/>
            <person name="Macmil S.L."/>
            <person name="Roe B.A."/>
            <person name="Zeller R.W."/>
            <person name="Hastings K.E."/>
            <person name="Lemaire P."/>
            <person name="Lindquist E."/>
            <person name="Endo T."/>
            <person name="Hotta K."/>
            <person name="Inaba K."/>
        </authorList>
    </citation>
    <scope>NUCLEOTIDE SEQUENCE [LARGE SCALE GENOMIC DNA]</scope>
    <source>
        <strain evidence="7">wild type</strain>
    </source>
</reference>
<comment type="subcellular location">
    <subcellularLocation>
        <location evidence="1">Membrane</location>
        <topology evidence="1">Multi-pass membrane protein</topology>
    </subcellularLocation>
</comment>
<dbReference type="InParanoid" id="F6XH20"/>
<sequence length="213" mass="23821">MIGSVDKKVCAVLLLNFVCSVCIVFFNKWLYAKMDFPNLTLTLLHFVCTSLGLFVCKQLKLFEVKRIPLMQILPLAVTFCGFVVFTNLSLQNNTVGTYQMGKLLTTPVLIIIQSNFYNVSFSGRIKFSLIPISIGIFINSYYDIKFNVVGTVFALTGVIVTSIYQVLVKNKQKDLEANSMQLLYYQAPMSSLMLLCLVPMLEPVFTEGGVFGG</sequence>
<dbReference type="PANTHER" id="PTHR11132">
    <property type="entry name" value="SOLUTE CARRIER FAMILY 35"/>
    <property type="match status" value="1"/>
</dbReference>
<evidence type="ECO:0000256" key="4">
    <source>
        <dbReference type="ARBA" id="ARBA00023136"/>
    </source>
</evidence>
<dbReference type="Ensembl" id="ENSCINT00000007645.3">
    <property type="protein sequence ID" value="ENSCINP00000007645.3"/>
    <property type="gene ID" value="ENSCING00000003710.3"/>
</dbReference>
<dbReference type="GO" id="GO:0055085">
    <property type="term" value="P:transmembrane transport"/>
    <property type="evidence" value="ECO:0000318"/>
    <property type="project" value="GO_Central"/>
</dbReference>
<keyword evidence="3 5" id="KW-1133">Transmembrane helix</keyword>
<dbReference type="HOGENOM" id="CLU_048347_3_2_1"/>
<dbReference type="GO" id="GO:0005338">
    <property type="term" value="F:nucleotide-sugar transmembrane transporter activity"/>
    <property type="evidence" value="ECO:0000318"/>
    <property type="project" value="GO_Central"/>
</dbReference>
<dbReference type="GO" id="GO:0016020">
    <property type="term" value="C:membrane"/>
    <property type="evidence" value="ECO:0007669"/>
    <property type="project" value="UniProtKB-SubCell"/>
</dbReference>
<evidence type="ECO:0000313" key="7">
    <source>
        <dbReference type="Ensembl" id="ENSCINP00000007645.3"/>
    </source>
</evidence>
<dbReference type="AlphaFoldDB" id="F6XH20"/>
<protein>
    <recommendedName>
        <fullName evidence="6">Sugar phosphate transporter domain-containing protein</fullName>
    </recommendedName>
</protein>
<keyword evidence="4 5" id="KW-0472">Membrane</keyword>
<feature type="transmembrane region" description="Helical" evidence="5">
    <location>
        <begin position="68"/>
        <end position="88"/>
    </location>
</feature>
<evidence type="ECO:0000256" key="1">
    <source>
        <dbReference type="ARBA" id="ARBA00004141"/>
    </source>
</evidence>
<evidence type="ECO:0000256" key="5">
    <source>
        <dbReference type="SAM" id="Phobius"/>
    </source>
</evidence>
<reference evidence="8" key="1">
    <citation type="journal article" date="2002" name="Science">
        <title>The draft genome of Ciona intestinalis: insights into chordate and vertebrate origins.</title>
        <authorList>
            <person name="Dehal P."/>
            <person name="Satou Y."/>
            <person name="Campbell R.K."/>
            <person name="Chapman J."/>
            <person name="Degnan B."/>
            <person name="De Tomaso A."/>
            <person name="Davidson B."/>
            <person name="Di Gregorio A."/>
            <person name="Gelpke M."/>
            <person name="Goodstein D.M."/>
            <person name="Harafuji N."/>
            <person name="Hastings K.E."/>
            <person name="Ho I."/>
            <person name="Hotta K."/>
            <person name="Huang W."/>
            <person name="Kawashima T."/>
            <person name="Lemaire P."/>
            <person name="Martinez D."/>
            <person name="Meinertzhagen I.A."/>
            <person name="Necula S."/>
            <person name="Nonaka M."/>
            <person name="Putnam N."/>
            <person name="Rash S."/>
            <person name="Saiga H."/>
            <person name="Satake M."/>
            <person name="Terry A."/>
            <person name="Yamada L."/>
            <person name="Wang H.G."/>
            <person name="Awazu S."/>
            <person name="Azumi K."/>
            <person name="Boore J."/>
            <person name="Branno M."/>
            <person name="Chin-Bow S."/>
            <person name="DeSantis R."/>
            <person name="Doyle S."/>
            <person name="Francino P."/>
            <person name="Keys D.N."/>
            <person name="Haga S."/>
            <person name="Hayashi H."/>
            <person name="Hino K."/>
            <person name="Imai K.S."/>
            <person name="Inaba K."/>
            <person name="Kano S."/>
            <person name="Kobayashi K."/>
            <person name="Kobayashi M."/>
            <person name="Lee B.I."/>
            <person name="Makabe K.W."/>
            <person name="Manohar C."/>
            <person name="Matassi G."/>
            <person name="Medina M."/>
            <person name="Mochizuki Y."/>
            <person name="Mount S."/>
            <person name="Morishita T."/>
            <person name="Miura S."/>
            <person name="Nakayama A."/>
            <person name="Nishizaka S."/>
            <person name="Nomoto H."/>
            <person name="Ohta F."/>
            <person name="Oishi K."/>
            <person name="Rigoutsos I."/>
            <person name="Sano M."/>
            <person name="Sasaki A."/>
            <person name="Sasakura Y."/>
            <person name="Shoguchi E."/>
            <person name="Shin-i T."/>
            <person name="Spagnuolo A."/>
            <person name="Stainier D."/>
            <person name="Suzuki M.M."/>
            <person name="Tassy O."/>
            <person name="Takatori N."/>
            <person name="Tokuoka M."/>
            <person name="Yagi K."/>
            <person name="Yoshizaki F."/>
            <person name="Wada S."/>
            <person name="Zhang C."/>
            <person name="Hyatt P.D."/>
            <person name="Larimer F."/>
            <person name="Detter C."/>
            <person name="Doggett N."/>
            <person name="Glavina T."/>
            <person name="Hawkins T."/>
            <person name="Richardson P."/>
            <person name="Lucas S."/>
            <person name="Kohara Y."/>
            <person name="Levine M."/>
            <person name="Satoh N."/>
            <person name="Rokhsar D.S."/>
        </authorList>
    </citation>
    <scope>NUCLEOTIDE SEQUENCE [LARGE SCALE GENOMIC DNA]</scope>
</reference>
<accession>F6XH20</accession>
<name>F6XH20_CIOIN</name>
<keyword evidence="2 5" id="KW-0812">Transmembrane</keyword>
<reference evidence="7" key="3">
    <citation type="submission" date="2025-08" db="UniProtKB">
        <authorList>
            <consortium name="Ensembl"/>
        </authorList>
    </citation>
    <scope>IDENTIFICATION</scope>
</reference>
<organism evidence="7 8">
    <name type="scientific">Ciona intestinalis</name>
    <name type="common">Transparent sea squirt</name>
    <name type="synonym">Ascidia intestinalis</name>
    <dbReference type="NCBI Taxonomy" id="7719"/>
    <lineage>
        <taxon>Eukaryota</taxon>
        <taxon>Metazoa</taxon>
        <taxon>Chordata</taxon>
        <taxon>Tunicata</taxon>
        <taxon>Ascidiacea</taxon>
        <taxon>Phlebobranchia</taxon>
        <taxon>Cionidae</taxon>
        <taxon>Ciona</taxon>
    </lineage>
</organism>
<proteinExistence type="predicted"/>
<dbReference type="Pfam" id="PF03151">
    <property type="entry name" value="TPT"/>
    <property type="match status" value="1"/>
</dbReference>
<dbReference type="GO" id="GO:0005794">
    <property type="term" value="C:Golgi apparatus"/>
    <property type="evidence" value="ECO:0000318"/>
    <property type="project" value="GO_Central"/>
</dbReference>
<dbReference type="InterPro" id="IPR004853">
    <property type="entry name" value="Sugar_P_trans_dom"/>
</dbReference>
<dbReference type="Proteomes" id="UP000008144">
    <property type="component" value="Chromosome 7"/>
</dbReference>
<evidence type="ECO:0000256" key="3">
    <source>
        <dbReference type="ARBA" id="ARBA00022989"/>
    </source>
</evidence>
<reference evidence="7" key="4">
    <citation type="submission" date="2025-09" db="UniProtKB">
        <authorList>
            <consortium name="Ensembl"/>
        </authorList>
    </citation>
    <scope>IDENTIFICATION</scope>
</reference>
<evidence type="ECO:0000256" key="2">
    <source>
        <dbReference type="ARBA" id="ARBA00022692"/>
    </source>
</evidence>
<dbReference type="EMBL" id="EAAA01002325">
    <property type="status" value="NOT_ANNOTATED_CDS"/>
    <property type="molecule type" value="Genomic_DNA"/>
</dbReference>
<evidence type="ECO:0000313" key="8">
    <source>
        <dbReference type="Proteomes" id="UP000008144"/>
    </source>
</evidence>
<keyword evidence="8" id="KW-1185">Reference proteome</keyword>
<dbReference type="GeneTree" id="ENSGT00730000111164"/>
<dbReference type="InterPro" id="IPR050186">
    <property type="entry name" value="TPT_transporter"/>
</dbReference>
<feature type="domain" description="Sugar phosphate transporter" evidence="6">
    <location>
        <begin position="9"/>
        <end position="202"/>
    </location>
</feature>
<feature type="transmembrane region" description="Helical" evidence="5">
    <location>
        <begin position="100"/>
        <end position="118"/>
    </location>
</feature>
<feature type="transmembrane region" description="Helical" evidence="5">
    <location>
        <begin position="36"/>
        <end position="56"/>
    </location>
</feature>